<keyword evidence="3" id="KW-1185">Reference proteome</keyword>
<protein>
    <submittedName>
        <fullName evidence="2">Uncharacterized protein</fullName>
    </submittedName>
</protein>
<dbReference type="AlphaFoldDB" id="A0A7T7KXU1"/>
<dbReference type="KEGG" id="slf:JEQ17_26305"/>
<evidence type="ECO:0000256" key="1">
    <source>
        <dbReference type="SAM" id="MobiDB-lite"/>
    </source>
</evidence>
<evidence type="ECO:0000313" key="3">
    <source>
        <dbReference type="Proteomes" id="UP000595636"/>
    </source>
</evidence>
<proteinExistence type="predicted"/>
<dbReference type="RefSeq" id="WP_200397500.1">
    <property type="nucleotide sequence ID" value="NZ_CP066831.1"/>
</dbReference>
<dbReference type="Gene3D" id="2.30.30.40">
    <property type="entry name" value="SH3 Domains"/>
    <property type="match status" value="1"/>
</dbReference>
<dbReference type="EMBL" id="CP066831">
    <property type="protein sequence ID" value="QQM42590.1"/>
    <property type="molecule type" value="Genomic_DNA"/>
</dbReference>
<gene>
    <name evidence="2" type="ORF">JEQ17_26305</name>
</gene>
<dbReference type="Proteomes" id="UP000595636">
    <property type="component" value="Chromosome"/>
</dbReference>
<name>A0A7T7KXU1_9ACTN</name>
<sequence>MAVEDRTSTVEGAAEGTATETLAAAESTEALAVRYSVAPGVRLKVRSGPGTQYQLIKVLPLGARVPINCQKPGEWVTGTYGTTNIWDNIANGQYVSDAYVNTGSDGYVAPRCA</sequence>
<organism evidence="2 3">
    <name type="scientific">Streptomyces liliifuscus</name>
    <dbReference type="NCBI Taxonomy" id="2797636"/>
    <lineage>
        <taxon>Bacteria</taxon>
        <taxon>Bacillati</taxon>
        <taxon>Actinomycetota</taxon>
        <taxon>Actinomycetes</taxon>
        <taxon>Kitasatosporales</taxon>
        <taxon>Streptomycetaceae</taxon>
        <taxon>Streptomyces</taxon>
    </lineage>
</organism>
<accession>A0A7T7KXU1</accession>
<reference evidence="2 3" key="1">
    <citation type="submission" date="2020-12" db="EMBL/GenBank/DDBJ databases">
        <title>A novel species.</title>
        <authorList>
            <person name="Li K."/>
        </authorList>
    </citation>
    <scope>NUCLEOTIDE SEQUENCE [LARGE SCALE GENOMIC DNA]</scope>
    <source>
        <strain evidence="2 3">ZYC-3</strain>
    </source>
</reference>
<feature type="region of interest" description="Disordered" evidence="1">
    <location>
        <begin position="1"/>
        <end position="21"/>
    </location>
</feature>
<feature type="compositionally biased region" description="Low complexity" evidence="1">
    <location>
        <begin position="9"/>
        <end position="21"/>
    </location>
</feature>
<evidence type="ECO:0000313" key="2">
    <source>
        <dbReference type="EMBL" id="QQM42590.1"/>
    </source>
</evidence>